<dbReference type="SUPFAM" id="SSF51556">
    <property type="entry name" value="Metallo-dependent hydrolases"/>
    <property type="match status" value="1"/>
</dbReference>
<comment type="pathway">
    <text evidence="2 7">Carbohydrate metabolism; pentose and glucuronate interconversion.</text>
</comment>
<keyword evidence="6 7" id="KW-0413">Isomerase</keyword>
<evidence type="ECO:0000256" key="4">
    <source>
        <dbReference type="ARBA" id="ARBA00012546"/>
    </source>
</evidence>
<dbReference type="KEGG" id="hsd:SD1D_1088"/>
<dbReference type="OrthoDB" id="9766564at2"/>
<evidence type="ECO:0000256" key="6">
    <source>
        <dbReference type="ARBA" id="ARBA00023235"/>
    </source>
</evidence>
<keyword evidence="9" id="KW-1185">Reference proteome</keyword>
<dbReference type="Proteomes" id="UP000196053">
    <property type="component" value="Chromosome I"/>
</dbReference>
<dbReference type="PANTHER" id="PTHR30068:SF4">
    <property type="entry name" value="URONATE ISOMERASE"/>
    <property type="match status" value="1"/>
</dbReference>
<dbReference type="PANTHER" id="PTHR30068">
    <property type="entry name" value="URONATE ISOMERASE"/>
    <property type="match status" value="1"/>
</dbReference>
<accession>A0A0K8J5J9</accession>
<comment type="similarity">
    <text evidence="3 7">Belongs to the metallo-dependent hydrolases superfamily. Uronate isomerase family.</text>
</comment>
<dbReference type="RefSeq" id="WP_058257986.1">
    <property type="nucleotide sequence ID" value="NZ_LN879430.1"/>
</dbReference>
<dbReference type="InterPro" id="IPR032466">
    <property type="entry name" value="Metal_Hydrolase"/>
</dbReference>
<evidence type="ECO:0000256" key="3">
    <source>
        <dbReference type="ARBA" id="ARBA00008397"/>
    </source>
</evidence>
<dbReference type="GO" id="GO:0019698">
    <property type="term" value="P:D-galacturonate catabolic process"/>
    <property type="evidence" value="ECO:0007669"/>
    <property type="project" value="TreeGrafter"/>
</dbReference>
<evidence type="ECO:0000256" key="7">
    <source>
        <dbReference type="HAMAP-Rule" id="MF_00675"/>
    </source>
</evidence>
<sequence>MRPFMDQDFLLSTETAKKLYHDYAEKMPIVDYHCHINPKEIAEDVRFENITQLWLGGDHYKWRLMRANGVSEEYITGNAPDKDKFIKWAQTLELAIGNPIYHWSHLELKRYFDYEGILNSETANEVWELCNEKLKDPNLSARGIIRKSNVTLLCTTDDPIDSLEYHIQLANDKSFETKVLPAFRPDEAVNLEKPGYLAYLEKLSKVSNIEINSFASLCEALKARMEFFNSVGCKTSDHGLEFVMYYPASDDEIESIMKRRLAGEIPTEEEILKFKTALLQFLGRENHRLNWVMQLHYGCKRDNNTRMFNKLGPNTGYDCIDNSRNSSAQLADFLNSLEITDQLPKTILYSLNPIDNAAIDTVMGCFQNDSALGKIQHGSAWWFNDHELGMRDHILTLTSTTLISNFVGMLTDSRSFLSYTRHEYFRRILCDVFGNFVETGRFPNDLRVLKKLVEDISYNNSISYFGFDK</sequence>
<dbReference type="AlphaFoldDB" id="A0A0K8J5J9"/>
<dbReference type="UniPathway" id="UPA00246"/>
<dbReference type="EC" id="5.3.1.12" evidence="4 7"/>
<evidence type="ECO:0000313" key="8">
    <source>
        <dbReference type="EMBL" id="CUH92634.1"/>
    </source>
</evidence>
<name>A0A0K8J5J9_9FIRM</name>
<dbReference type="GO" id="GO:0042840">
    <property type="term" value="P:D-glucuronate catabolic process"/>
    <property type="evidence" value="ECO:0007669"/>
    <property type="project" value="TreeGrafter"/>
</dbReference>
<evidence type="ECO:0000256" key="2">
    <source>
        <dbReference type="ARBA" id="ARBA00004892"/>
    </source>
</evidence>
<dbReference type="Pfam" id="PF02614">
    <property type="entry name" value="UxaC"/>
    <property type="match status" value="1"/>
</dbReference>
<dbReference type="GO" id="GO:0008880">
    <property type="term" value="F:glucuronate isomerase activity"/>
    <property type="evidence" value="ECO:0007669"/>
    <property type="project" value="UniProtKB-UniRule"/>
</dbReference>
<evidence type="ECO:0000256" key="1">
    <source>
        <dbReference type="ARBA" id="ARBA00001165"/>
    </source>
</evidence>
<dbReference type="InterPro" id="IPR003766">
    <property type="entry name" value="Uronate_isomerase"/>
</dbReference>
<comment type="catalytic activity">
    <reaction evidence="7">
        <text>aldehydo-D-galacturonate = keto-D-tagaturonate</text>
        <dbReference type="Rhea" id="RHEA:27702"/>
        <dbReference type="ChEBI" id="CHEBI:12952"/>
        <dbReference type="ChEBI" id="CHEBI:17886"/>
    </reaction>
</comment>
<comment type="catalytic activity">
    <reaction evidence="1 7">
        <text>D-glucuronate = D-fructuronate</text>
        <dbReference type="Rhea" id="RHEA:13049"/>
        <dbReference type="ChEBI" id="CHEBI:58720"/>
        <dbReference type="ChEBI" id="CHEBI:59863"/>
        <dbReference type="EC" id="5.3.1.12"/>
    </reaction>
</comment>
<dbReference type="Gene3D" id="1.10.2020.10">
    <property type="entry name" value="uronate isomerase, domain 2, chain A"/>
    <property type="match status" value="1"/>
</dbReference>
<dbReference type="Gene3D" id="3.20.20.140">
    <property type="entry name" value="Metal-dependent hydrolases"/>
    <property type="match status" value="1"/>
</dbReference>
<protein>
    <recommendedName>
        <fullName evidence="5 7">Uronate isomerase</fullName>
        <ecNumber evidence="4 7">5.3.1.12</ecNumber>
    </recommendedName>
    <alternativeName>
        <fullName evidence="7">Glucuronate isomerase</fullName>
    </alternativeName>
    <alternativeName>
        <fullName evidence="7">Uronic isomerase</fullName>
    </alternativeName>
</protein>
<proteinExistence type="inferred from homology"/>
<gene>
    <name evidence="7 8" type="primary">uxaC</name>
    <name evidence="8" type="ORF">SD1D_1088</name>
</gene>
<dbReference type="EMBL" id="LN879430">
    <property type="protein sequence ID" value="CUH92634.1"/>
    <property type="molecule type" value="Genomic_DNA"/>
</dbReference>
<organism evidence="8 9">
    <name type="scientific">Herbinix luporum</name>
    <dbReference type="NCBI Taxonomy" id="1679721"/>
    <lineage>
        <taxon>Bacteria</taxon>
        <taxon>Bacillati</taxon>
        <taxon>Bacillota</taxon>
        <taxon>Clostridia</taxon>
        <taxon>Lachnospirales</taxon>
        <taxon>Lachnospiraceae</taxon>
        <taxon>Herbinix</taxon>
    </lineage>
</organism>
<dbReference type="HAMAP" id="MF_00675">
    <property type="entry name" value="UxaC"/>
    <property type="match status" value="1"/>
</dbReference>
<reference evidence="9" key="1">
    <citation type="submission" date="2015-09" db="EMBL/GenBank/DDBJ databases">
        <authorList>
            <person name="Wibberg D."/>
        </authorList>
    </citation>
    <scope>NUCLEOTIDE SEQUENCE [LARGE SCALE GENOMIC DNA]</scope>
    <source>
        <strain evidence="9">SD1D</strain>
    </source>
</reference>
<evidence type="ECO:0000256" key="5">
    <source>
        <dbReference type="ARBA" id="ARBA00020555"/>
    </source>
</evidence>
<evidence type="ECO:0000313" key="9">
    <source>
        <dbReference type="Proteomes" id="UP000196053"/>
    </source>
</evidence>
<dbReference type="NCBIfam" id="NF002794">
    <property type="entry name" value="PRK02925.1"/>
    <property type="match status" value="1"/>
</dbReference>